<feature type="domain" description="GGDEF" evidence="5">
    <location>
        <begin position="435"/>
        <end position="564"/>
    </location>
</feature>
<evidence type="ECO:0000256" key="3">
    <source>
        <dbReference type="SAM" id="Phobius"/>
    </source>
</evidence>
<dbReference type="InterPro" id="IPR029787">
    <property type="entry name" value="Nucleotide_cyclase"/>
</dbReference>
<dbReference type="InterPro" id="IPR043128">
    <property type="entry name" value="Rev_trsase/Diguanyl_cyclase"/>
</dbReference>
<dbReference type="SMART" id="SM00267">
    <property type="entry name" value="GGDEF"/>
    <property type="match status" value="1"/>
</dbReference>
<dbReference type="InterPro" id="IPR003660">
    <property type="entry name" value="HAMP_dom"/>
</dbReference>
<dbReference type="Gene3D" id="3.30.70.270">
    <property type="match status" value="1"/>
</dbReference>
<dbReference type="EC" id="2.7.7.65" evidence="1"/>
<dbReference type="InterPro" id="IPR000160">
    <property type="entry name" value="GGDEF_dom"/>
</dbReference>
<organism evidence="6 7">
    <name type="scientific">Solidesulfovibrio carbinolicus</name>
    <dbReference type="NCBI Taxonomy" id="296842"/>
    <lineage>
        <taxon>Bacteria</taxon>
        <taxon>Pseudomonadati</taxon>
        <taxon>Thermodesulfobacteriota</taxon>
        <taxon>Desulfovibrionia</taxon>
        <taxon>Desulfovibrionales</taxon>
        <taxon>Desulfovibrionaceae</taxon>
        <taxon>Solidesulfovibrio</taxon>
    </lineage>
</organism>
<dbReference type="Gene3D" id="6.10.340.10">
    <property type="match status" value="1"/>
</dbReference>
<dbReference type="NCBIfam" id="TIGR00254">
    <property type="entry name" value="GGDEF"/>
    <property type="match status" value="1"/>
</dbReference>
<protein>
    <recommendedName>
        <fullName evidence="1">diguanylate cyclase</fullName>
        <ecNumber evidence="1">2.7.7.65</ecNumber>
    </recommendedName>
</protein>
<dbReference type="PANTHER" id="PTHR45138">
    <property type="entry name" value="REGULATORY COMPONENTS OF SENSORY TRANSDUCTION SYSTEM"/>
    <property type="match status" value="1"/>
</dbReference>
<dbReference type="InterPro" id="IPR050469">
    <property type="entry name" value="Diguanylate_Cyclase"/>
</dbReference>
<feature type="transmembrane region" description="Helical" evidence="3">
    <location>
        <begin position="20"/>
        <end position="43"/>
    </location>
</feature>
<comment type="catalytic activity">
    <reaction evidence="2">
        <text>2 GTP = 3',3'-c-di-GMP + 2 diphosphate</text>
        <dbReference type="Rhea" id="RHEA:24898"/>
        <dbReference type="ChEBI" id="CHEBI:33019"/>
        <dbReference type="ChEBI" id="CHEBI:37565"/>
        <dbReference type="ChEBI" id="CHEBI:58805"/>
        <dbReference type="EC" id="2.7.7.65"/>
    </reaction>
</comment>
<dbReference type="OrthoDB" id="5457582at2"/>
<dbReference type="SUPFAM" id="SSF158472">
    <property type="entry name" value="HAMP domain-like"/>
    <property type="match status" value="1"/>
</dbReference>
<proteinExistence type="predicted"/>
<feature type="domain" description="HAMP" evidence="4">
    <location>
        <begin position="322"/>
        <end position="374"/>
    </location>
</feature>
<keyword evidence="3" id="KW-0472">Membrane</keyword>
<dbReference type="PANTHER" id="PTHR45138:SF9">
    <property type="entry name" value="DIGUANYLATE CYCLASE DGCM-RELATED"/>
    <property type="match status" value="1"/>
</dbReference>
<keyword evidence="3" id="KW-1133">Transmembrane helix</keyword>
<dbReference type="Pfam" id="PF00672">
    <property type="entry name" value="HAMP"/>
    <property type="match status" value="1"/>
</dbReference>
<dbReference type="Proteomes" id="UP000293296">
    <property type="component" value="Chromosome"/>
</dbReference>
<evidence type="ECO:0000259" key="4">
    <source>
        <dbReference type="PROSITE" id="PS50885"/>
    </source>
</evidence>
<dbReference type="GO" id="GO:0016020">
    <property type="term" value="C:membrane"/>
    <property type="evidence" value="ECO:0007669"/>
    <property type="project" value="InterPro"/>
</dbReference>
<evidence type="ECO:0000256" key="2">
    <source>
        <dbReference type="ARBA" id="ARBA00034247"/>
    </source>
</evidence>
<dbReference type="SUPFAM" id="SSF55073">
    <property type="entry name" value="Nucleotide cyclase"/>
    <property type="match status" value="1"/>
</dbReference>
<dbReference type="PROSITE" id="PS50887">
    <property type="entry name" value="GGDEF"/>
    <property type="match status" value="1"/>
</dbReference>
<evidence type="ECO:0000256" key="1">
    <source>
        <dbReference type="ARBA" id="ARBA00012528"/>
    </source>
</evidence>
<evidence type="ECO:0000313" key="6">
    <source>
        <dbReference type="EMBL" id="QAZ69151.1"/>
    </source>
</evidence>
<evidence type="ECO:0000313" key="7">
    <source>
        <dbReference type="Proteomes" id="UP000293296"/>
    </source>
</evidence>
<dbReference type="SMART" id="SM00304">
    <property type="entry name" value="HAMP"/>
    <property type="match status" value="1"/>
</dbReference>
<keyword evidence="7" id="KW-1185">Reference proteome</keyword>
<dbReference type="CDD" id="cd01949">
    <property type="entry name" value="GGDEF"/>
    <property type="match status" value="1"/>
</dbReference>
<dbReference type="CDD" id="cd06225">
    <property type="entry name" value="HAMP"/>
    <property type="match status" value="1"/>
</dbReference>
<name>A0A4P6HPD5_9BACT</name>
<gene>
    <name evidence="6" type="ORF">C3Y92_18660</name>
</gene>
<evidence type="ECO:0000259" key="5">
    <source>
        <dbReference type="PROSITE" id="PS50887"/>
    </source>
</evidence>
<reference evidence="6 7" key="1">
    <citation type="submission" date="2018-02" db="EMBL/GenBank/DDBJ databases">
        <title>Genome sequence of Desulfovibrio carbinolicus DSM 3852.</title>
        <authorList>
            <person name="Wilbanks E."/>
            <person name="Skennerton C.T."/>
            <person name="Orphan V.J."/>
        </authorList>
    </citation>
    <scope>NUCLEOTIDE SEQUENCE [LARGE SCALE GENOMIC DNA]</scope>
    <source>
        <strain evidence="6 7">DSM 3852</strain>
    </source>
</reference>
<dbReference type="GO" id="GO:0052621">
    <property type="term" value="F:diguanylate cyclase activity"/>
    <property type="evidence" value="ECO:0007669"/>
    <property type="project" value="UniProtKB-EC"/>
</dbReference>
<dbReference type="FunFam" id="3.30.70.270:FF:000001">
    <property type="entry name" value="Diguanylate cyclase domain protein"/>
    <property type="match status" value="1"/>
</dbReference>
<dbReference type="Pfam" id="PF00990">
    <property type="entry name" value="GGDEF"/>
    <property type="match status" value="1"/>
</dbReference>
<dbReference type="EMBL" id="CP026538">
    <property type="protein sequence ID" value="QAZ69151.1"/>
    <property type="molecule type" value="Genomic_DNA"/>
</dbReference>
<dbReference type="AlphaFoldDB" id="A0A4P6HPD5"/>
<dbReference type="KEGG" id="dcb:C3Y92_18660"/>
<accession>A0A4P6HPD5</accession>
<keyword evidence="3" id="KW-0812">Transmembrane</keyword>
<sequence length="572" mass="62796">MVISLRRVWENQGITAKLRLSFALLFAIFLMGVGAGFVGLAVVRGAEADIVANLELRNGVLEMESQLERARRLYRDFLLQVPLVGFAQAQERYGQPALAAAARVIALSENLRRAMAAMPDGSDMAKRKIDMRFFTSTAKRFSQTLLSENELVILVADPETGLDTQIGAAVRQLGVCLEGQDELAFPAREIGVLLQQYQLSRQRPVMQTAVNKVEALRRRIAATPGLETARKTEALRLCDTFDKVAARLMDTATSMSANANDFALQARAVDPIAEDLRRITALEVERAKTRIGWATKLAGGIVLFSALLGLGCIFWVARLLHRAVTSRIVELTRYAGNVRDGHFGEAIDMAGSDEIGLLARALADMNGRIHDLVGGLEDKVRQRTLELDAKNRELDAKNQALAVLSLTDRLTSLCNRRRLDQVLSAEWRRAQRYGTPFSVIMIDLDNFKDVNDTFGHAVGDAVLVRVADILLAVVRETDVVGRFGGEEFLLVCPETTVEDARVLAEALRRELQDTDFPLVGRITASFGLADYEADPGPAALVARADKALYRAKQSGRNQVIVAPTTAAVSRTQ</sequence>
<dbReference type="PROSITE" id="PS50885">
    <property type="entry name" value="HAMP"/>
    <property type="match status" value="1"/>
</dbReference>
<feature type="transmembrane region" description="Helical" evidence="3">
    <location>
        <begin position="297"/>
        <end position="317"/>
    </location>
</feature>
<dbReference type="GO" id="GO:0007165">
    <property type="term" value="P:signal transduction"/>
    <property type="evidence" value="ECO:0007669"/>
    <property type="project" value="InterPro"/>
</dbReference>